<dbReference type="EC" id="3.6.1.13" evidence="3"/>
<evidence type="ECO:0000313" key="2">
    <source>
        <dbReference type="EMBL" id="KZV03048.1"/>
    </source>
</evidence>
<dbReference type="Proteomes" id="UP000094892">
    <property type="component" value="Unassembled WGS sequence"/>
</dbReference>
<dbReference type="RefSeq" id="WP_003640631.1">
    <property type="nucleotide sequence ID" value="NZ_AP028145.1"/>
</dbReference>
<name>A0A0G9F8T3_LACPN</name>
<comment type="caution">
    <text evidence="3">The sequence shown here is derived from an EMBL/GenBank/DDBJ whole genome shotgun (WGS) entry which is preliminary data.</text>
</comment>
<dbReference type="SUPFAM" id="SSF55811">
    <property type="entry name" value="Nudix"/>
    <property type="match status" value="1"/>
</dbReference>
<sequence length="201" mass="22280">MPSSLLTTQRAMLALIQSGLAYTTDPFDKDRYQKLQTLLIQQMAAAANVATADLTAALTQDSGYITPKIDVRGLIRHGNQLLLVQDIKTKLWALPGGFADVGYTPTENVQREVWEETGRHVAVQGLITVFDTALRVDIPQPFQYYKLVFACEITDGQFEPNIEVAQTAYFTLDNLPPLSQNRTTEEQLAQLMASSTTITVD</sequence>
<dbReference type="CDD" id="cd18891">
    <property type="entry name" value="NUDIX_UDP-X_diphosphatase"/>
    <property type="match status" value="1"/>
</dbReference>
<dbReference type="PANTHER" id="PTHR43222">
    <property type="entry name" value="NUDIX HYDROLASE 23"/>
    <property type="match status" value="1"/>
</dbReference>
<dbReference type="OMA" id="TLPGGWC"/>
<dbReference type="GO" id="GO:0047631">
    <property type="term" value="F:ADP-ribose diphosphatase activity"/>
    <property type="evidence" value="ECO:0007669"/>
    <property type="project" value="UniProtKB-EC"/>
</dbReference>
<dbReference type="InterPro" id="IPR000086">
    <property type="entry name" value="NUDIX_hydrolase_dom"/>
</dbReference>
<evidence type="ECO:0000313" key="5">
    <source>
        <dbReference type="Proteomes" id="UP000094892"/>
    </source>
</evidence>
<evidence type="ECO:0000313" key="4">
    <source>
        <dbReference type="Proteomes" id="UP000076872"/>
    </source>
</evidence>
<dbReference type="Pfam" id="PF12535">
    <property type="entry name" value="Nudix_N"/>
    <property type="match status" value="1"/>
</dbReference>
<dbReference type="PANTHER" id="PTHR43222:SF2">
    <property type="entry name" value="NUDIX HYDROLASE 23, CHLOROPLASTIC"/>
    <property type="match status" value="1"/>
</dbReference>
<accession>A0A0G9F8T3</accession>
<protein>
    <submittedName>
        <fullName evidence="3">ADP-ribose diphosphatase</fullName>
        <ecNumber evidence="3">3.6.1.13</ecNumber>
    </submittedName>
    <submittedName>
        <fullName evidence="2">MutT/nudix family protein</fullName>
    </submittedName>
</protein>
<gene>
    <name evidence="3" type="primary">nudF</name>
    <name evidence="3" type="ORF">LPJSA22_01799</name>
    <name evidence="2" type="ORF">NAB2_1550</name>
</gene>
<dbReference type="AlphaFoldDB" id="A0A0G9F8T3"/>
<dbReference type="Gene3D" id="6.10.250.1120">
    <property type="match status" value="1"/>
</dbReference>
<dbReference type="Proteomes" id="UP000076872">
    <property type="component" value="Unassembled WGS sequence"/>
</dbReference>
<proteinExistence type="predicted"/>
<dbReference type="Gene3D" id="3.90.79.10">
    <property type="entry name" value="Nucleoside Triphosphate Pyrophosphohydrolase"/>
    <property type="match status" value="1"/>
</dbReference>
<dbReference type="PROSITE" id="PS51462">
    <property type="entry name" value="NUDIX"/>
    <property type="match status" value="1"/>
</dbReference>
<reference evidence="3 5" key="2">
    <citation type="submission" date="2016-08" db="EMBL/GenBank/DDBJ databases">
        <title>Genome sequencing of Lactobacillus plantarum JSA22, isolated from fermented soybean paste.</title>
        <authorList>
            <person name="Choi H.S."/>
        </authorList>
    </citation>
    <scope>NUCLEOTIDE SEQUENCE [LARGE SCALE GENOMIC DNA]</scope>
    <source>
        <strain evidence="3 5">JSA22</strain>
    </source>
</reference>
<dbReference type="EMBL" id="LUXO01000027">
    <property type="protein sequence ID" value="KZV03048.1"/>
    <property type="molecule type" value="Genomic_DNA"/>
</dbReference>
<organism evidence="3 5">
    <name type="scientific">Lactiplantibacillus plantarum</name>
    <name type="common">Lactobacillus plantarum</name>
    <dbReference type="NCBI Taxonomy" id="1590"/>
    <lineage>
        <taxon>Bacteria</taxon>
        <taxon>Bacillati</taxon>
        <taxon>Bacillota</taxon>
        <taxon>Bacilli</taxon>
        <taxon>Lactobacillales</taxon>
        <taxon>Lactobacillaceae</taxon>
        <taxon>Lactiplantibacillus</taxon>
    </lineage>
</organism>
<evidence type="ECO:0000313" key="3">
    <source>
        <dbReference type="EMBL" id="ODO61820.1"/>
    </source>
</evidence>
<keyword evidence="3" id="KW-0378">Hydrolase</keyword>
<feature type="domain" description="Nudix hydrolase" evidence="1">
    <location>
        <begin position="66"/>
        <end position="192"/>
    </location>
</feature>
<dbReference type="Pfam" id="PF00293">
    <property type="entry name" value="NUDIX"/>
    <property type="match status" value="1"/>
</dbReference>
<dbReference type="EMBL" id="MCOL01000001">
    <property type="protein sequence ID" value="ODO61820.1"/>
    <property type="molecule type" value="Genomic_DNA"/>
</dbReference>
<dbReference type="InterPro" id="IPR059176">
    <property type="entry name" value="UDP-X_N"/>
</dbReference>
<reference evidence="2 4" key="1">
    <citation type="submission" date="2016-03" db="EMBL/GenBank/DDBJ databases">
        <title>Comparative genomics of 54 Lactobacillus plantarum strains reveals genomic uncoupling from niche constraints.</title>
        <authorList>
            <person name="Martino M.E."/>
        </authorList>
    </citation>
    <scope>NUCLEOTIDE SEQUENCE [LARGE SCALE GENOMIC DNA]</scope>
    <source>
        <strain evidence="2 4">NAB2</strain>
    </source>
</reference>
<dbReference type="GeneID" id="77218281"/>
<dbReference type="PATRIC" id="fig|1590.142.peg.1774"/>
<evidence type="ECO:0000259" key="1">
    <source>
        <dbReference type="PROSITE" id="PS51462"/>
    </source>
</evidence>
<dbReference type="InterPro" id="IPR015797">
    <property type="entry name" value="NUDIX_hydrolase-like_dom_sf"/>
</dbReference>